<dbReference type="Pfam" id="PF00569">
    <property type="entry name" value="ZZ"/>
    <property type="match status" value="1"/>
</dbReference>
<evidence type="ECO:0000256" key="5">
    <source>
        <dbReference type="SAM" id="MobiDB-lite"/>
    </source>
</evidence>
<dbReference type="InterPro" id="IPR043145">
    <property type="entry name" value="Znf_ZZ_sf"/>
</dbReference>
<keyword evidence="1" id="KW-0479">Metal-binding</keyword>
<dbReference type="PANTHER" id="PTHR39611:SF2">
    <property type="entry name" value="HYDROXYPROLINE-RICH GLYCOPROTEIN DZ-HRGP"/>
    <property type="match status" value="1"/>
</dbReference>
<name>A0A5J5F637_9PEZI</name>
<dbReference type="SUPFAM" id="SSF57850">
    <property type="entry name" value="RING/U-box"/>
    <property type="match status" value="1"/>
</dbReference>
<dbReference type="PROSITE" id="PS50135">
    <property type="entry name" value="ZF_ZZ_2"/>
    <property type="match status" value="1"/>
</dbReference>
<dbReference type="OrthoDB" id="5420895at2759"/>
<keyword evidence="3" id="KW-0862">Zinc</keyword>
<protein>
    <recommendedName>
        <fullName evidence="6">ZZ-type domain-containing protein</fullName>
    </recommendedName>
</protein>
<dbReference type="InParanoid" id="A0A5J5F637"/>
<reference evidence="7 8" key="1">
    <citation type="submission" date="2019-09" db="EMBL/GenBank/DDBJ databases">
        <title>Draft genome of the ectomycorrhizal ascomycete Sphaerosporella brunnea.</title>
        <authorList>
            <consortium name="DOE Joint Genome Institute"/>
            <person name="Benucci G.M."/>
            <person name="Marozzi G."/>
            <person name="Antonielli L."/>
            <person name="Sanchez S."/>
            <person name="Marco P."/>
            <person name="Wang X."/>
            <person name="Falini L.B."/>
            <person name="Barry K."/>
            <person name="Haridas S."/>
            <person name="Lipzen A."/>
            <person name="Labutti K."/>
            <person name="Grigoriev I.V."/>
            <person name="Murat C."/>
            <person name="Martin F."/>
            <person name="Albertini E."/>
            <person name="Donnini D."/>
            <person name="Bonito G."/>
        </authorList>
    </citation>
    <scope>NUCLEOTIDE SEQUENCE [LARGE SCALE GENOMIC DNA]</scope>
    <source>
        <strain evidence="7 8">Sb_GMNB300</strain>
    </source>
</reference>
<dbReference type="Gene3D" id="3.30.60.90">
    <property type="match status" value="1"/>
</dbReference>
<evidence type="ECO:0000256" key="4">
    <source>
        <dbReference type="PROSITE-ProRule" id="PRU00228"/>
    </source>
</evidence>
<accession>A0A5J5F637</accession>
<dbReference type="InterPro" id="IPR000433">
    <property type="entry name" value="Znf_ZZ"/>
</dbReference>
<dbReference type="PANTHER" id="PTHR39611">
    <property type="entry name" value="HYDROXYPROLINE-RICH GLYCOPROTEIN DZ-HRGP-RELATED"/>
    <property type="match status" value="1"/>
</dbReference>
<feature type="region of interest" description="Disordered" evidence="5">
    <location>
        <begin position="100"/>
        <end position="128"/>
    </location>
</feature>
<dbReference type="GO" id="GO:0008270">
    <property type="term" value="F:zinc ion binding"/>
    <property type="evidence" value="ECO:0007669"/>
    <property type="project" value="UniProtKB-KW"/>
</dbReference>
<keyword evidence="2 4" id="KW-0863">Zinc-finger</keyword>
<dbReference type="InterPro" id="IPR055936">
    <property type="entry name" value="DUF7514"/>
</dbReference>
<evidence type="ECO:0000259" key="6">
    <source>
        <dbReference type="PROSITE" id="PS50135"/>
    </source>
</evidence>
<evidence type="ECO:0000256" key="2">
    <source>
        <dbReference type="ARBA" id="ARBA00022771"/>
    </source>
</evidence>
<sequence length="311" mass="34683">MLGINRPRVECLECRHLPANHHHRQTHLQKTLRPREYPPHHWHPRTADYFCDRCNIDLTHAPRARCVTCSNYDLCLDCLILGETSLRHRLSHSINVITSHIPSTPTSGQPQPGGGGGGGGGPILMSESDHQPTPLLEKILDSIYDYIDTAFPPRSSGLLEPSKLSAFYSHHGVPSSTNLFRLLPNEELALEFSRLGCEYHLTSDSVDAIAARKKPWSQDSIDTTPRSPSLTRRGWIRFFVLEIWRDPDLMHFVLSGALSTGKILNKRKGEPYRLSCPRDALPRSGRGREWDAGGGGGGRRRAGSRPSSRGP</sequence>
<dbReference type="Proteomes" id="UP000326924">
    <property type="component" value="Unassembled WGS sequence"/>
</dbReference>
<keyword evidence="8" id="KW-1185">Reference proteome</keyword>
<feature type="domain" description="ZZ-type" evidence="6">
    <location>
        <begin position="46"/>
        <end position="102"/>
    </location>
</feature>
<dbReference type="SMART" id="SM00291">
    <property type="entry name" value="ZnF_ZZ"/>
    <property type="match status" value="1"/>
</dbReference>
<evidence type="ECO:0000256" key="1">
    <source>
        <dbReference type="ARBA" id="ARBA00022723"/>
    </source>
</evidence>
<evidence type="ECO:0000313" key="8">
    <source>
        <dbReference type="Proteomes" id="UP000326924"/>
    </source>
</evidence>
<gene>
    <name evidence="7" type="ORF">FN846DRAFT_377081</name>
</gene>
<proteinExistence type="predicted"/>
<evidence type="ECO:0000256" key="3">
    <source>
        <dbReference type="ARBA" id="ARBA00022833"/>
    </source>
</evidence>
<dbReference type="AlphaFoldDB" id="A0A5J5F637"/>
<evidence type="ECO:0000313" key="7">
    <source>
        <dbReference type="EMBL" id="KAA8911833.1"/>
    </source>
</evidence>
<feature type="compositionally biased region" description="Gly residues" evidence="5">
    <location>
        <begin position="111"/>
        <end position="122"/>
    </location>
</feature>
<feature type="region of interest" description="Disordered" evidence="5">
    <location>
        <begin position="274"/>
        <end position="311"/>
    </location>
</feature>
<comment type="caution">
    <text evidence="7">The sequence shown here is derived from an EMBL/GenBank/DDBJ whole genome shotgun (WGS) entry which is preliminary data.</text>
</comment>
<organism evidence="7 8">
    <name type="scientific">Sphaerosporella brunnea</name>
    <dbReference type="NCBI Taxonomy" id="1250544"/>
    <lineage>
        <taxon>Eukaryota</taxon>
        <taxon>Fungi</taxon>
        <taxon>Dikarya</taxon>
        <taxon>Ascomycota</taxon>
        <taxon>Pezizomycotina</taxon>
        <taxon>Pezizomycetes</taxon>
        <taxon>Pezizales</taxon>
        <taxon>Pyronemataceae</taxon>
        <taxon>Sphaerosporella</taxon>
    </lineage>
</organism>
<dbReference type="EMBL" id="VXIS01000031">
    <property type="protein sequence ID" value="KAA8911833.1"/>
    <property type="molecule type" value="Genomic_DNA"/>
</dbReference>
<dbReference type="Pfam" id="PF24355">
    <property type="entry name" value="DUF7514"/>
    <property type="match status" value="1"/>
</dbReference>